<proteinExistence type="inferred from homology"/>
<dbReference type="InterPro" id="IPR052206">
    <property type="entry name" value="Retinol_saturase"/>
</dbReference>
<dbReference type="GO" id="GO:0016491">
    <property type="term" value="F:oxidoreductase activity"/>
    <property type="evidence" value="ECO:0007669"/>
    <property type="project" value="InterPro"/>
</dbReference>
<keyword evidence="8" id="KW-1185">Reference proteome</keyword>
<evidence type="ECO:0000256" key="2">
    <source>
        <dbReference type="ARBA" id="ARBA00022630"/>
    </source>
</evidence>
<keyword evidence="5" id="KW-0521">NADP</keyword>
<evidence type="ECO:0000313" key="11">
    <source>
        <dbReference type="WBParaSite" id="maker-uti_cns_0046059-snap-gene-0.33-mRNA-1"/>
    </source>
</evidence>
<evidence type="ECO:0000259" key="7">
    <source>
        <dbReference type="Pfam" id="PF01593"/>
    </source>
</evidence>
<keyword evidence="6" id="KW-0520">NAD</keyword>
<dbReference type="SUPFAM" id="SSF51905">
    <property type="entry name" value="FAD/NAD(P)-binding domain"/>
    <property type="match status" value="1"/>
</dbReference>
<sequence>MSASLTLFGVAAIAGAVVWLLRRVFFGSGSRTPSPFLPPSQLPARSAVETRQSVRDESLKRGFSPARVPANLDAIVIGSGIGGLSAAALLARAGRRVLVLEQHDVAGGCCHTFWERGYEFDVGIHYIGEMAPGSDMRALVDQITDGQLDWAPLDPDCYDAIMIGDDETKRVYNVSADRRKFIGLLCEKFPNDVDAIKKFFNFADSLRKGSEPYWGLKFLPLTLSRLLARSGLLKYFFPIFRHLDESIDSHLSQLTDNQELRAVLSYCYGDYGTQPSKASVVMQAWLFNHFQGAGAFYPVGGASEIAYTILPVIRRTGGEVLVRARVTQLLGNPSTGAIEGVVVNGKSEVRAPLVISAVGLNNTAAIMPPGISAGRLPGLLNDMPIGVAAMSVFVGLKLPTDRPVESLGLRRQNVWRFTDPNLDKSVSEYLALDPQEAAASDAPLMFVSFPSLKDPTWAKRAALDRLTCALVTLTNWDWFADWSDARVKHRGADYEGLKGAIGRRLWEQTKAIFPQLADLEVEAFEVGSPVTNNFYIGSRRGEIYGLDHGLARTSADGCARLRPDIGVPGLLCSGQDVASCGFVGGLVGGLLCASDALGRNLFFDLAAQVRQERRRAKQMD</sequence>
<name>A0A1I8J5P6_9PLAT</name>
<reference evidence="9 10" key="1">
    <citation type="submission" date="2016-11" db="UniProtKB">
        <authorList>
            <consortium name="WormBaseParasite"/>
        </authorList>
    </citation>
    <scope>IDENTIFICATION</scope>
</reference>
<dbReference type="Proteomes" id="UP000095280">
    <property type="component" value="Unplaced"/>
</dbReference>
<dbReference type="WBParaSite" id="maker-uti_cns_0002500-snap-gene-0.27-mRNA-1">
    <property type="protein sequence ID" value="maker-uti_cns_0002500-snap-gene-0.27-mRNA-1"/>
    <property type="gene ID" value="maker-uti_cns_0002500-snap-gene-0.27"/>
</dbReference>
<evidence type="ECO:0000313" key="10">
    <source>
        <dbReference type="WBParaSite" id="maker-uti_cns_0002500-snap-gene-0.27-mRNA-1"/>
    </source>
</evidence>
<dbReference type="Pfam" id="PF01593">
    <property type="entry name" value="Amino_oxidase"/>
    <property type="match status" value="1"/>
</dbReference>
<evidence type="ECO:0000256" key="6">
    <source>
        <dbReference type="ARBA" id="ARBA00023027"/>
    </source>
</evidence>
<evidence type="ECO:0000256" key="3">
    <source>
        <dbReference type="ARBA" id="ARBA00022729"/>
    </source>
</evidence>
<evidence type="ECO:0000313" key="9">
    <source>
        <dbReference type="WBParaSite" id="maker-uti_cns_0001145-snap-gene-0.27-mRNA-1"/>
    </source>
</evidence>
<dbReference type="InterPro" id="IPR002937">
    <property type="entry name" value="Amino_oxidase"/>
</dbReference>
<comment type="similarity">
    <text evidence="1">Belongs to the carotenoid/retinoid oxidoreductase family. CrtISO subfamily.</text>
</comment>
<keyword evidence="4" id="KW-0274">FAD</keyword>
<organism evidence="8 11">
    <name type="scientific">Macrostomum lignano</name>
    <dbReference type="NCBI Taxonomy" id="282301"/>
    <lineage>
        <taxon>Eukaryota</taxon>
        <taxon>Metazoa</taxon>
        <taxon>Spiralia</taxon>
        <taxon>Lophotrochozoa</taxon>
        <taxon>Platyhelminthes</taxon>
        <taxon>Rhabditophora</taxon>
        <taxon>Macrostomorpha</taxon>
        <taxon>Macrostomida</taxon>
        <taxon>Macrostomidae</taxon>
        <taxon>Macrostomum</taxon>
    </lineage>
</organism>
<evidence type="ECO:0000256" key="1">
    <source>
        <dbReference type="ARBA" id="ARBA00005855"/>
    </source>
</evidence>
<keyword evidence="2" id="KW-0285">Flavoprotein</keyword>
<evidence type="ECO:0000256" key="5">
    <source>
        <dbReference type="ARBA" id="ARBA00022857"/>
    </source>
</evidence>
<dbReference type="Gene3D" id="3.50.50.60">
    <property type="entry name" value="FAD/NAD(P)-binding domain"/>
    <property type="match status" value="2"/>
</dbReference>
<evidence type="ECO:0000313" key="8">
    <source>
        <dbReference type="Proteomes" id="UP000095280"/>
    </source>
</evidence>
<dbReference type="PANTHER" id="PTHR46091">
    <property type="entry name" value="BLR7054 PROTEIN"/>
    <property type="match status" value="1"/>
</dbReference>
<keyword evidence="3" id="KW-0732">Signal</keyword>
<dbReference type="AlphaFoldDB" id="A0A1I8J5P6"/>
<evidence type="ECO:0000256" key="4">
    <source>
        <dbReference type="ARBA" id="ARBA00022827"/>
    </source>
</evidence>
<dbReference type="PANTHER" id="PTHR46091:SF3">
    <property type="entry name" value="AMINE OXIDASE DOMAIN-CONTAINING PROTEIN"/>
    <property type="match status" value="1"/>
</dbReference>
<protein>
    <submittedName>
        <fullName evidence="9 10">Amino_oxidase domain-containing protein</fullName>
    </submittedName>
</protein>
<dbReference type="InterPro" id="IPR036188">
    <property type="entry name" value="FAD/NAD-bd_sf"/>
</dbReference>
<accession>A0A1I8J5P6</accession>
<dbReference type="WBParaSite" id="maker-uti_cns_0046059-snap-gene-0.33-mRNA-1">
    <property type="protein sequence ID" value="maker-uti_cns_0046059-snap-gene-0.33-mRNA-1"/>
    <property type="gene ID" value="maker-uti_cns_0046059-snap-gene-0.33"/>
</dbReference>
<feature type="domain" description="Amine oxidase" evidence="7">
    <location>
        <begin position="81"/>
        <end position="365"/>
    </location>
</feature>
<dbReference type="WBParaSite" id="maker-uti_cns_0001145-snap-gene-0.27-mRNA-1">
    <property type="protein sequence ID" value="maker-uti_cns_0001145-snap-gene-0.27-mRNA-1"/>
    <property type="gene ID" value="maker-uti_cns_0001145-snap-gene-0.27"/>
</dbReference>